<dbReference type="AlphaFoldDB" id="A0A6A5UNQ0"/>
<dbReference type="Proteomes" id="UP000800036">
    <property type="component" value="Unassembled WGS sequence"/>
</dbReference>
<protein>
    <submittedName>
        <fullName evidence="1">Uncharacterized protein</fullName>
    </submittedName>
</protein>
<proteinExistence type="predicted"/>
<reference evidence="1" key="1">
    <citation type="journal article" date="2020" name="Stud. Mycol.">
        <title>101 Dothideomycetes genomes: a test case for predicting lifestyles and emergence of pathogens.</title>
        <authorList>
            <person name="Haridas S."/>
            <person name="Albert R."/>
            <person name="Binder M."/>
            <person name="Bloem J."/>
            <person name="Labutti K."/>
            <person name="Salamov A."/>
            <person name="Andreopoulos B."/>
            <person name="Baker S."/>
            <person name="Barry K."/>
            <person name="Bills G."/>
            <person name="Bluhm B."/>
            <person name="Cannon C."/>
            <person name="Castanera R."/>
            <person name="Culley D."/>
            <person name="Daum C."/>
            <person name="Ezra D."/>
            <person name="Gonzalez J."/>
            <person name="Henrissat B."/>
            <person name="Kuo A."/>
            <person name="Liang C."/>
            <person name="Lipzen A."/>
            <person name="Lutzoni F."/>
            <person name="Magnuson J."/>
            <person name="Mondo S."/>
            <person name="Nolan M."/>
            <person name="Ohm R."/>
            <person name="Pangilinan J."/>
            <person name="Park H.-J."/>
            <person name="Ramirez L."/>
            <person name="Alfaro M."/>
            <person name="Sun H."/>
            <person name="Tritt A."/>
            <person name="Yoshinaga Y."/>
            <person name="Zwiers L.-H."/>
            <person name="Turgeon B."/>
            <person name="Goodwin S."/>
            <person name="Spatafora J."/>
            <person name="Crous P."/>
            <person name="Grigoriev I."/>
        </authorList>
    </citation>
    <scope>NUCLEOTIDE SEQUENCE</scope>
    <source>
        <strain evidence="1">CBS 107.79</strain>
    </source>
</reference>
<dbReference type="EMBL" id="ML976745">
    <property type="protein sequence ID" value="KAF1966475.1"/>
    <property type="molecule type" value="Genomic_DNA"/>
</dbReference>
<gene>
    <name evidence="1" type="ORF">BU23DRAFT_324820</name>
</gene>
<accession>A0A6A5UNQ0</accession>
<name>A0A6A5UNQ0_9PLEO</name>
<keyword evidence="2" id="KW-1185">Reference proteome</keyword>
<evidence type="ECO:0000313" key="1">
    <source>
        <dbReference type="EMBL" id="KAF1966475.1"/>
    </source>
</evidence>
<evidence type="ECO:0000313" key="2">
    <source>
        <dbReference type="Proteomes" id="UP000800036"/>
    </source>
</evidence>
<sequence>MTPSIANSLARFWVAQRCLLSFHVPCRGAIIYTSITALALEETFRLDRRIPEKASRDATSGLRAISPRAP</sequence>
<organism evidence="1 2">
    <name type="scientific">Bimuria novae-zelandiae CBS 107.79</name>
    <dbReference type="NCBI Taxonomy" id="1447943"/>
    <lineage>
        <taxon>Eukaryota</taxon>
        <taxon>Fungi</taxon>
        <taxon>Dikarya</taxon>
        <taxon>Ascomycota</taxon>
        <taxon>Pezizomycotina</taxon>
        <taxon>Dothideomycetes</taxon>
        <taxon>Pleosporomycetidae</taxon>
        <taxon>Pleosporales</taxon>
        <taxon>Massarineae</taxon>
        <taxon>Didymosphaeriaceae</taxon>
        <taxon>Bimuria</taxon>
    </lineage>
</organism>